<name>A0A6G1KZW2_9PEZI</name>
<proteinExistence type="predicted"/>
<dbReference type="AlphaFoldDB" id="A0A6G1KZW2"/>
<reference evidence="1" key="1">
    <citation type="journal article" date="2020" name="Stud. Mycol.">
        <title>101 Dothideomycetes genomes: a test case for predicting lifestyles and emergence of pathogens.</title>
        <authorList>
            <person name="Haridas S."/>
            <person name="Albert R."/>
            <person name="Binder M."/>
            <person name="Bloem J."/>
            <person name="Labutti K."/>
            <person name="Salamov A."/>
            <person name="Andreopoulos B."/>
            <person name="Baker S."/>
            <person name="Barry K."/>
            <person name="Bills G."/>
            <person name="Bluhm B."/>
            <person name="Cannon C."/>
            <person name="Castanera R."/>
            <person name="Culley D."/>
            <person name="Daum C."/>
            <person name="Ezra D."/>
            <person name="Gonzalez J."/>
            <person name="Henrissat B."/>
            <person name="Kuo A."/>
            <person name="Liang C."/>
            <person name="Lipzen A."/>
            <person name="Lutzoni F."/>
            <person name="Magnuson J."/>
            <person name="Mondo S."/>
            <person name="Nolan M."/>
            <person name="Ohm R."/>
            <person name="Pangilinan J."/>
            <person name="Park H.-J."/>
            <person name="Ramirez L."/>
            <person name="Alfaro M."/>
            <person name="Sun H."/>
            <person name="Tritt A."/>
            <person name="Yoshinaga Y."/>
            <person name="Zwiers L.-H."/>
            <person name="Turgeon B."/>
            <person name="Goodwin S."/>
            <person name="Spatafora J."/>
            <person name="Crous P."/>
            <person name="Grigoriev I."/>
        </authorList>
    </citation>
    <scope>NUCLEOTIDE SEQUENCE</scope>
    <source>
        <strain evidence="1">CBS 116005</strain>
    </source>
</reference>
<evidence type="ECO:0000313" key="2">
    <source>
        <dbReference type="Proteomes" id="UP000799436"/>
    </source>
</evidence>
<sequence length="81" mass="9139">MYVLLPMVEQPSCMIDSTQVRCSKSTIVDHAWDLNVFDLLLTPTSCRSIYKPTSAQPPGSVIDDRIMMVCVAWRACLCEEQ</sequence>
<dbReference type="EMBL" id="ML995882">
    <property type="protein sequence ID" value="KAF2765872.1"/>
    <property type="molecule type" value="Genomic_DNA"/>
</dbReference>
<evidence type="ECO:0000313" key="1">
    <source>
        <dbReference type="EMBL" id="KAF2765872.1"/>
    </source>
</evidence>
<gene>
    <name evidence="1" type="ORF">EJ03DRAFT_195890</name>
</gene>
<organism evidence="1 2">
    <name type="scientific">Teratosphaeria nubilosa</name>
    <dbReference type="NCBI Taxonomy" id="161662"/>
    <lineage>
        <taxon>Eukaryota</taxon>
        <taxon>Fungi</taxon>
        <taxon>Dikarya</taxon>
        <taxon>Ascomycota</taxon>
        <taxon>Pezizomycotina</taxon>
        <taxon>Dothideomycetes</taxon>
        <taxon>Dothideomycetidae</taxon>
        <taxon>Mycosphaerellales</taxon>
        <taxon>Teratosphaeriaceae</taxon>
        <taxon>Teratosphaeria</taxon>
    </lineage>
</organism>
<keyword evidence="2" id="KW-1185">Reference proteome</keyword>
<accession>A0A6G1KZW2</accession>
<dbReference type="Proteomes" id="UP000799436">
    <property type="component" value="Unassembled WGS sequence"/>
</dbReference>
<protein>
    <submittedName>
        <fullName evidence="1">Uncharacterized protein</fullName>
    </submittedName>
</protein>